<evidence type="ECO:0000256" key="2">
    <source>
        <dbReference type="ARBA" id="ARBA00023015"/>
    </source>
</evidence>
<dbReference type="EMBL" id="CP002344">
    <property type="protein sequence ID" value="ADU50559.1"/>
    <property type="molecule type" value="Genomic_DNA"/>
</dbReference>
<dbReference type="PANTHER" id="PTHR48111">
    <property type="entry name" value="REGULATOR OF RPOS"/>
    <property type="match status" value="1"/>
</dbReference>
<dbReference type="KEGG" id="tmr:Tmar_0438"/>
<evidence type="ECO:0000259" key="8">
    <source>
        <dbReference type="PROSITE" id="PS50110"/>
    </source>
</evidence>
<dbReference type="GO" id="GO:0006355">
    <property type="term" value="P:regulation of DNA-templated transcription"/>
    <property type="evidence" value="ECO:0007669"/>
    <property type="project" value="TreeGrafter"/>
</dbReference>
<dbReference type="GO" id="GO:0000156">
    <property type="term" value="F:phosphorelay response regulator activity"/>
    <property type="evidence" value="ECO:0007669"/>
    <property type="project" value="TreeGrafter"/>
</dbReference>
<evidence type="ECO:0000256" key="6">
    <source>
        <dbReference type="PROSITE-ProRule" id="PRU00169"/>
    </source>
</evidence>
<dbReference type="Proteomes" id="UP000008915">
    <property type="component" value="Chromosome"/>
</dbReference>
<reference evidence="10 11" key="1">
    <citation type="journal article" date="2010" name="Stand. Genomic Sci.">
        <title>Complete genome sequence of Thermaerobacter marianensis type strain (7p75a).</title>
        <authorList>
            <person name="Han C."/>
            <person name="Gu W."/>
            <person name="Zhang X."/>
            <person name="Lapidus A."/>
            <person name="Nolan M."/>
            <person name="Copeland A."/>
            <person name="Lucas S."/>
            <person name="Del Rio T.G."/>
            <person name="Tice H."/>
            <person name="Cheng J.F."/>
            <person name="Tapia R."/>
            <person name="Goodwin L."/>
            <person name="Pitluck S."/>
            <person name="Pagani I."/>
            <person name="Ivanova N."/>
            <person name="Mavromatis K."/>
            <person name="Mikhailova N."/>
            <person name="Pati A."/>
            <person name="Chen A."/>
            <person name="Palaniappan K."/>
            <person name="Land M."/>
            <person name="Hauser L."/>
            <person name="Chang Y.J."/>
            <person name="Jeffries C.D."/>
            <person name="Schneider S."/>
            <person name="Rohde M."/>
            <person name="Goker M."/>
            <person name="Pukall R."/>
            <person name="Woyke T."/>
            <person name="Bristow J."/>
            <person name="Eisen J.A."/>
            <person name="Markowitz V."/>
            <person name="Hugenholtz P."/>
            <person name="Kyrpides N.C."/>
            <person name="Klenk H.P."/>
            <person name="Detter J.C."/>
        </authorList>
    </citation>
    <scope>NUCLEOTIDE SEQUENCE [LARGE SCALE GENOMIC DNA]</scope>
    <source>
        <strain evidence="11">ATCC 700841 / DSM 12885 / JCM 10246 / 7p75a</strain>
    </source>
</reference>
<dbReference type="SMART" id="SM00448">
    <property type="entry name" value="REC"/>
    <property type="match status" value="1"/>
</dbReference>
<keyword evidence="4" id="KW-0804">Transcription</keyword>
<keyword evidence="6" id="KW-0597">Phosphoprotein</keyword>
<feature type="domain" description="Response regulatory" evidence="8">
    <location>
        <begin position="14"/>
        <end position="130"/>
    </location>
</feature>
<evidence type="ECO:0000256" key="1">
    <source>
        <dbReference type="ARBA" id="ARBA00018672"/>
    </source>
</evidence>
<evidence type="ECO:0000256" key="3">
    <source>
        <dbReference type="ARBA" id="ARBA00023125"/>
    </source>
</evidence>
<gene>
    <name evidence="10" type="ordered locus">Tmar_0438</name>
</gene>
<keyword evidence="2" id="KW-0805">Transcription regulation</keyword>
<dbReference type="Gene3D" id="3.40.50.2300">
    <property type="match status" value="1"/>
</dbReference>
<dbReference type="GO" id="GO:0032993">
    <property type="term" value="C:protein-DNA complex"/>
    <property type="evidence" value="ECO:0007669"/>
    <property type="project" value="TreeGrafter"/>
</dbReference>
<dbReference type="STRING" id="644966.Tmar_0438"/>
<keyword evidence="3" id="KW-0238">DNA-binding</keyword>
<dbReference type="SUPFAM" id="SSF52172">
    <property type="entry name" value="CheY-like"/>
    <property type="match status" value="1"/>
</dbReference>
<dbReference type="GO" id="GO:0000976">
    <property type="term" value="F:transcription cis-regulatory region binding"/>
    <property type="evidence" value="ECO:0007669"/>
    <property type="project" value="TreeGrafter"/>
</dbReference>
<dbReference type="SMART" id="SM00850">
    <property type="entry name" value="LytTR"/>
    <property type="match status" value="1"/>
</dbReference>
<dbReference type="PROSITE" id="PS50110">
    <property type="entry name" value="RESPONSE_REGULATORY"/>
    <property type="match status" value="1"/>
</dbReference>
<keyword evidence="11" id="KW-1185">Reference proteome</keyword>
<evidence type="ECO:0000256" key="4">
    <source>
        <dbReference type="ARBA" id="ARBA00023163"/>
    </source>
</evidence>
<name>E6SGL3_THEM7</name>
<dbReference type="PROSITE" id="PS50930">
    <property type="entry name" value="HTH_LYTTR"/>
    <property type="match status" value="1"/>
</dbReference>
<dbReference type="Pfam" id="PF04397">
    <property type="entry name" value="LytTR"/>
    <property type="match status" value="1"/>
</dbReference>
<evidence type="ECO:0000256" key="5">
    <source>
        <dbReference type="ARBA" id="ARBA00024867"/>
    </source>
</evidence>
<dbReference type="GO" id="GO:0005829">
    <property type="term" value="C:cytosol"/>
    <property type="evidence" value="ECO:0007669"/>
    <property type="project" value="TreeGrafter"/>
</dbReference>
<organism evidence="10 11">
    <name type="scientific">Thermaerobacter marianensis (strain ATCC 700841 / DSM 12885 / JCM 10246 / 7p75a)</name>
    <dbReference type="NCBI Taxonomy" id="644966"/>
    <lineage>
        <taxon>Bacteria</taxon>
        <taxon>Bacillati</taxon>
        <taxon>Bacillota</taxon>
        <taxon>Clostridia</taxon>
        <taxon>Eubacteriales</taxon>
        <taxon>Clostridiales Family XVII. Incertae Sedis</taxon>
        <taxon>Thermaerobacter</taxon>
    </lineage>
</organism>
<feature type="modified residue" description="4-aspartylphosphate" evidence="6">
    <location>
        <position position="65"/>
    </location>
</feature>
<dbReference type="Pfam" id="PF00072">
    <property type="entry name" value="Response_reg"/>
    <property type="match status" value="1"/>
</dbReference>
<dbReference type="InterPro" id="IPR007492">
    <property type="entry name" value="LytTR_DNA-bd_dom"/>
</dbReference>
<evidence type="ECO:0000313" key="10">
    <source>
        <dbReference type="EMBL" id="ADU50559.1"/>
    </source>
</evidence>
<dbReference type="InterPro" id="IPR039420">
    <property type="entry name" value="WalR-like"/>
</dbReference>
<dbReference type="InterPro" id="IPR001789">
    <property type="entry name" value="Sig_transdc_resp-reg_receiver"/>
</dbReference>
<proteinExistence type="predicted"/>
<evidence type="ECO:0000313" key="11">
    <source>
        <dbReference type="Proteomes" id="UP000008915"/>
    </source>
</evidence>
<comment type="function">
    <text evidence="5">May play the central regulatory role in sporulation. It may be an element of the effector pathway responsible for the activation of sporulation genes in response to nutritional stress. Spo0A may act in concert with spo0H (a sigma factor) to control the expression of some genes that are critical to the sporulation process.</text>
</comment>
<evidence type="ECO:0000256" key="7">
    <source>
        <dbReference type="SAM" id="MobiDB-lite"/>
    </source>
</evidence>
<dbReference type="InterPro" id="IPR011006">
    <property type="entry name" value="CheY-like_superfamily"/>
</dbReference>
<dbReference type="AlphaFoldDB" id="E6SGL3"/>
<dbReference type="Gene3D" id="2.40.50.1020">
    <property type="entry name" value="LytTr DNA-binding domain"/>
    <property type="match status" value="1"/>
</dbReference>
<reference evidence="11" key="2">
    <citation type="journal article" date="2010" name="Stand. Genomic Sci.">
        <title>Complete genome sequence of Thermaerobacter marianensis type strain (7p75aT).</title>
        <authorList>
            <person name="Han C."/>
            <person name="Gu W."/>
            <person name="Zhang X."/>
            <person name="Lapidus A."/>
            <person name="Nolan M."/>
            <person name="Copeland A."/>
            <person name="Lucas S."/>
            <person name="Glavina Del Rio T."/>
            <person name="Tice H."/>
            <person name="Cheng J."/>
            <person name="Tapia R."/>
            <person name="Goodwin L."/>
            <person name="Pitluck S."/>
            <person name="Pagani I."/>
            <person name="Ivanova N."/>
            <person name="Mavromatis K."/>
            <person name="Mikhailova N."/>
            <person name="Pati A."/>
            <person name="Chen A."/>
            <person name="Palaniappan K."/>
            <person name="Land M."/>
            <person name="Hauser L."/>
            <person name="Chang Y."/>
            <person name="Jeffries C."/>
            <person name="Schneider S."/>
            <person name="Rohde M."/>
            <person name="Goker M."/>
            <person name="Pukall R."/>
            <person name="Woyke T."/>
            <person name="Bristow J."/>
            <person name="Eisen J."/>
            <person name="Markowitz V."/>
            <person name="Hugenholtz P."/>
            <person name="Kyrpides N."/>
            <person name="Klenk H."/>
            <person name="Detter J."/>
        </authorList>
    </citation>
    <scope>NUCLEOTIDE SEQUENCE [LARGE SCALE GENOMIC DNA]</scope>
    <source>
        <strain evidence="11">ATCC 700841 / DSM 12885 / JCM 10246 / 7p75a</strain>
    </source>
</reference>
<protein>
    <recommendedName>
        <fullName evidence="1">Stage 0 sporulation protein A homolog</fullName>
    </recommendedName>
</protein>
<accession>E6SGL3</accession>
<dbReference type="RefSeq" id="WP_013494864.1">
    <property type="nucleotide sequence ID" value="NC_014831.1"/>
</dbReference>
<sequence>MSGVTVPQAGIRLRALIVDDEAPARQELRYLLAGRDDVEVVGEAATAAEALQLAASLPYAVVFVDVRMPDISGLELAQALHTLPEGQRPHVVVVTAYEEYAVEAFAIGIADYLLKPVSPERLELALERVKRRIFRHPGPVPGGEAAGVPWVHTDSPPAPRRGAGGTAGTTGPFPPATAASFPDAYPGDVHVRIPVHTAFKTLLLPPADVYYIAAVHGSLRVKTYEREFQARGTLKEMERRLRGRGFFRAHRHYLVNLERVSELIPDFKGAFELVLTDRQGTRIPVSRRRAHHLRRLLVL</sequence>
<evidence type="ECO:0000259" key="9">
    <source>
        <dbReference type="PROSITE" id="PS50930"/>
    </source>
</evidence>
<feature type="domain" description="HTH LytTR-type" evidence="9">
    <location>
        <begin position="193"/>
        <end position="299"/>
    </location>
</feature>
<feature type="region of interest" description="Disordered" evidence="7">
    <location>
        <begin position="145"/>
        <end position="171"/>
    </location>
</feature>
<dbReference type="PANTHER" id="PTHR48111:SF69">
    <property type="entry name" value="RESPONSE REGULATOR RECEIVER"/>
    <property type="match status" value="1"/>
</dbReference>
<dbReference type="HOGENOM" id="CLU_000445_14_1_9"/>
<dbReference type="eggNOG" id="COG3279">
    <property type="taxonomic scope" value="Bacteria"/>
</dbReference>